<sequence>MTVELIHAIVRQTTVLIAQLATSGGWRAPLAQLADQVFQDLASELERQGVSRKVSADMFGMGLRSYQRRVRRITESSVERGRSLWEAVLDHIRRRGITPRADVLRAFAGEDDVLLRGVLFDLCESRLIFQAGQGAQVVYRAVSDDELGALRALRSGEGVDELVWAIIYREGPLARDELLQRTHIERVELDAALGRLVESGRVERTGATYSAASLYVLLGSPVGWEAAIFDHYQAMVKTILCRLREDRTAPGLADRVGGSTYTLDVWPGHPYEQRASETLGRLRAQLVELREQVEAYNATHETPDRYTQVVLYVGQCLIQQDMEDGDEA</sequence>
<comment type="caution">
    <text evidence="2">The sequence shown here is derived from an EMBL/GenBank/DDBJ whole genome shotgun (WGS) entry which is preliminary data.</text>
</comment>
<accession>A0A150PIF8</accession>
<protein>
    <submittedName>
        <fullName evidence="2">Uncharacterized protein</fullName>
    </submittedName>
</protein>
<evidence type="ECO:0000256" key="1">
    <source>
        <dbReference type="SAM" id="Coils"/>
    </source>
</evidence>
<organism evidence="2 3">
    <name type="scientific">Sorangium cellulosum</name>
    <name type="common">Polyangium cellulosum</name>
    <dbReference type="NCBI Taxonomy" id="56"/>
    <lineage>
        <taxon>Bacteria</taxon>
        <taxon>Pseudomonadati</taxon>
        <taxon>Myxococcota</taxon>
        <taxon>Polyangia</taxon>
        <taxon>Polyangiales</taxon>
        <taxon>Polyangiaceae</taxon>
        <taxon>Sorangium</taxon>
    </lineage>
</organism>
<dbReference type="EMBL" id="JELY01001533">
    <property type="protein sequence ID" value="KYF55440.1"/>
    <property type="molecule type" value="Genomic_DNA"/>
</dbReference>
<dbReference type="Proteomes" id="UP000075420">
    <property type="component" value="Unassembled WGS sequence"/>
</dbReference>
<name>A0A150PIF8_SORCE</name>
<evidence type="ECO:0000313" key="2">
    <source>
        <dbReference type="EMBL" id="KYF55440.1"/>
    </source>
</evidence>
<reference evidence="2 3" key="1">
    <citation type="submission" date="2014-02" db="EMBL/GenBank/DDBJ databases">
        <title>The small core and large imbalanced accessory genome model reveals a collaborative survival strategy of Sorangium cellulosum strains in nature.</title>
        <authorList>
            <person name="Han K."/>
            <person name="Peng R."/>
            <person name="Blom J."/>
            <person name="Li Y.-Z."/>
        </authorList>
    </citation>
    <scope>NUCLEOTIDE SEQUENCE [LARGE SCALE GENOMIC DNA]</scope>
    <source>
        <strain evidence="2 3">So0157-25</strain>
    </source>
</reference>
<keyword evidence="1" id="KW-0175">Coiled coil</keyword>
<dbReference type="AlphaFoldDB" id="A0A150PIF8"/>
<evidence type="ECO:0000313" key="3">
    <source>
        <dbReference type="Proteomes" id="UP000075420"/>
    </source>
</evidence>
<gene>
    <name evidence="2" type="ORF">BE08_04035</name>
</gene>
<proteinExistence type="predicted"/>
<feature type="coiled-coil region" evidence="1">
    <location>
        <begin position="272"/>
        <end position="299"/>
    </location>
</feature>